<reference evidence="4" key="1">
    <citation type="journal article" date="2023" name="G3 (Bethesda)">
        <title>A reference genome for the long-term kleptoplast-retaining sea slug Elysia crispata morphotype clarki.</title>
        <authorList>
            <person name="Eastman K.E."/>
            <person name="Pendleton A.L."/>
            <person name="Shaikh M.A."/>
            <person name="Suttiyut T."/>
            <person name="Ogas R."/>
            <person name="Tomko P."/>
            <person name="Gavelis G."/>
            <person name="Widhalm J.R."/>
            <person name="Wisecaver J.H."/>
        </authorList>
    </citation>
    <scope>NUCLEOTIDE SEQUENCE</scope>
    <source>
        <strain evidence="4">ECLA1</strain>
    </source>
</reference>
<dbReference type="SUPFAM" id="SSF49265">
    <property type="entry name" value="Fibronectin type III"/>
    <property type="match status" value="1"/>
</dbReference>
<dbReference type="Pfam" id="PF00041">
    <property type="entry name" value="fn3"/>
    <property type="match status" value="1"/>
</dbReference>
<feature type="compositionally biased region" description="Pro residues" evidence="2">
    <location>
        <begin position="207"/>
        <end position="219"/>
    </location>
</feature>
<dbReference type="EMBL" id="JAWDGP010000241">
    <property type="protein sequence ID" value="KAK3802365.1"/>
    <property type="molecule type" value="Genomic_DNA"/>
</dbReference>
<dbReference type="PANTHER" id="PTHR13817">
    <property type="entry name" value="TITIN"/>
    <property type="match status" value="1"/>
</dbReference>
<feature type="compositionally biased region" description="Polar residues" evidence="2">
    <location>
        <begin position="184"/>
        <end position="198"/>
    </location>
</feature>
<accession>A0AAE1ED69</accession>
<feature type="region of interest" description="Disordered" evidence="2">
    <location>
        <begin position="393"/>
        <end position="486"/>
    </location>
</feature>
<feature type="region of interest" description="Disordered" evidence="2">
    <location>
        <begin position="1"/>
        <end position="82"/>
    </location>
</feature>
<dbReference type="SMART" id="SM00060">
    <property type="entry name" value="FN3"/>
    <property type="match status" value="1"/>
</dbReference>
<gene>
    <name evidence="4" type="ORF">RRG08_034511</name>
</gene>
<sequence>MGANQSYDEEITCEGSKGTHPAKNQKTDGQQKSREDKQHKTSENGVRKNKAKPGPPHKPKVQDIGPTSLTLSWQPPRCTSGHAHGTTSAILAYTVEMIQLANGASKSSHSGRNGAKLQSSHWTVLTKVCQAASYSARNLEPDTTYAFRVRAENLYGVGKPGVPSEPATTCYMFESTTGSLSFPSSADNPLITLSSPSPERSLGHEASPPPAASCPPSPPESRGSSGHRLRRRHSFNVHLDGGAVNKIANHSDVILASQANPVSRNPSFKLSQSRSCHATLSPDSSIASSTSSASSAALSPSSSSSTLPACFSPKHRYSDRRRGGGGEAPPGNRNPRLYERSNSISHPSSSVSALRRKNSLCGTAGCQPSQGRKISLPILLPGTGTESLSRLRESRTGLRSSVPDVSSDQDQTRSGAHEVIVVTVDRPIGKSTAASTKGLSDGIMDNDGSRSANRDRFSRASNGSGESELTSSRMSLEDSASSSEASGGFYNSMVSSASSGAIMSGSSGDGVCGGGRCGSYNSLSLKSSRSGATLSNSKDGSKDSLCDLASSNHSSIGDGNVEDVDNGYPRGLGGMVGGSDNNRDDNNLFSLNNNIDDANTKFGTGDFIMPGDFDNSDDIYKLKEQLRNIEITEENLRFHNLGHSMKCYKSCLNGHHTHHGLNNDVPTENGSYYASLENPWEKDTSASGISERILTAPFCDDIKMALYARDLPENPALKIPASKTHPLPNAVRGNPKSSSPALYGEAGDFRTLRSVLQSSNMFVKAQRFSPDVVGVVVGEEGGTCRTLTRAPLSTIADADEDEDPVRVTTL</sequence>
<feature type="region of interest" description="Disordered" evidence="2">
    <location>
        <begin position="263"/>
        <end position="356"/>
    </location>
</feature>
<dbReference type="InterPro" id="IPR050964">
    <property type="entry name" value="Striated_Muscle_Regulatory"/>
</dbReference>
<dbReference type="PROSITE" id="PS50853">
    <property type="entry name" value="FN3"/>
    <property type="match status" value="1"/>
</dbReference>
<feature type="compositionally biased region" description="Low complexity" evidence="2">
    <location>
        <begin position="471"/>
        <end position="486"/>
    </location>
</feature>
<dbReference type="AlphaFoldDB" id="A0AAE1ED69"/>
<proteinExistence type="predicted"/>
<dbReference type="Proteomes" id="UP001283361">
    <property type="component" value="Unassembled WGS sequence"/>
</dbReference>
<evidence type="ECO:0000313" key="5">
    <source>
        <dbReference type="Proteomes" id="UP001283361"/>
    </source>
</evidence>
<evidence type="ECO:0000256" key="2">
    <source>
        <dbReference type="SAM" id="MobiDB-lite"/>
    </source>
</evidence>
<feature type="region of interest" description="Disordered" evidence="2">
    <location>
        <begin position="184"/>
        <end position="228"/>
    </location>
</feature>
<feature type="region of interest" description="Disordered" evidence="2">
    <location>
        <begin position="718"/>
        <end position="739"/>
    </location>
</feature>
<feature type="compositionally biased region" description="Basic residues" evidence="2">
    <location>
        <begin position="47"/>
        <end position="59"/>
    </location>
</feature>
<protein>
    <recommendedName>
        <fullName evidence="3">Fibronectin type-III domain-containing protein</fullName>
    </recommendedName>
</protein>
<feature type="compositionally biased region" description="Low complexity" evidence="2">
    <location>
        <begin position="329"/>
        <end position="352"/>
    </location>
</feature>
<dbReference type="InterPro" id="IPR013783">
    <property type="entry name" value="Ig-like_fold"/>
</dbReference>
<feature type="compositionally biased region" description="Polar residues" evidence="2">
    <location>
        <begin position="459"/>
        <end position="470"/>
    </location>
</feature>
<dbReference type="InterPro" id="IPR036116">
    <property type="entry name" value="FN3_sf"/>
</dbReference>
<feature type="compositionally biased region" description="Low complexity" evidence="2">
    <location>
        <begin position="400"/>
        <end position="409"/>
    </location>
</feature>
<evidence type="ECO:0000313" key="4">
    <source>
        <dbReference type="EMBL" id="KAK3802365.1"/>
    </source>
</evidence>
<dbReference type="CDD" id="cd00063">
    <property type="entry name" value="FN3"/>
    <property type="match status" value="1"/>
</dbReference>
<keyword evidence="5" id="KW-1185">Reference proteome</keyword>
<organism evidence="4 5">
    <name type="scientific">Elysia crispata</name>
    <name type="common">lettuce slug</name>
    <dbReference type="NCBI Taxonomy" id="231223"/>
    <lineage>
        <taxon>Eukaryota</taxon>
        <taxon>Metazoa</taxon>
        <taxon>Spiralia</taxon>
        <taxon>Lophotrochozoa</taxon>
        <taxon>Mollusca</taxon>
        <taxon>Gastropoda</taxon>
        <taxon>Heterobranchia</taxon>
        <taxon>Euthyneura</taxon>
        <taxon>Panpulmonata</taxon>
        <taxon>Sacoglossa</taxon>
        <taxon>Placobranchoidea</taxon>
        <taxon>Plakobranchidae</taxon>
        <taxon>Elysia</taxon>
    </lineage>
</organism>
<evidence type="ECO:0000256" key="1">
    <source>
        <dbReference type="ARBA" id="ARBA00022737"/>
    </source>
</evidence>
<keyword evidence="1" id="KW-0677">Repeat</keyword>
<dbReference type="PANTHER" id="PTHR13817:SF73">
    <property type="entry name" value="FIBRONECTIN TYPE-III DOMAIN-CONTAINING PROTEIN"/>
    <property type="match status" value="1"/>
</dbReference>
<dbReference type="InterPro" id="IPR003961">
    <property type="entry name" value="FN3_dom"/>
</dbReference>
<feature type="compositionally biased region" description="Low complexity" evidence="2">
    <location>
        <begin position="278"/>
        <end position="309"/>
    </location>
</feature>
<name>A0AAE1ED69_9GAST</name>
<evidence type="ECO:0000259" key="3">
    <source>
        <dbReference type="PROSITE" id="PS50853"/>
    </source>
</evidence>
<dbReference type="PRINTS" id="PR00014">
    <property type="entry name" value="FNTYPEIII"/>
</dbReference>
<dbReference type="Gene3D" id="2.60.40.10">
    <property type="entry name" value="Immunoglobulins"/>
    <property type="match status" value="1"/>
</dbReference>
<feature type="compositionally biased region" description="Polar residues" evidence="2">
    <location>
        <begin position="263"/>
        <end position="276"/>
    </location>
</feature>
<feature type="compositionally biased region" description="Basic and acidic residues" evidence="2">
    <location>
        <begin position="25"/>
        <end position="46"/>
    </location>
</feature>
<feature type="domain" description="Fibronectin type-III" evidence="3">
    <location>
        <begin position="55"/>
        <end position="172"/>
    </location>
</feature>
<feature type="region of interest" description="Disordered" evidence="2">
    <location>
        <begin position="525"/>
        <end position="546"/>
    </location>
</feature>
<comment type="caution">
    <text evidence="4">The sequence shown here is derived from an EMBL/GenBank/DDBJ whole genome shotgun (WGS) entry which is preliminary data.</text>
</comment>